<evidence type="ECO:0000256" key="1">
    <source>
        <dbReference type="ARBA" id="ARBA00000958"/>
    </source>
</evidence>
<evidence type="ECO:0000256" key="3">
    <source>
        <dbReference type="ARBA" id="ARBA00004429"/>
    </source>
</evidence>
<feature type="transmembrane region" description="Helical" evidence="19">
    <location>
        <begin position="148"/>
        <end position="166"/>
    </location>
</feature>
<dbReference type="EC" id="2.7.8.24" evidence="5"/>
<keyword evidence="10 20" id="KW-0808">Transferase</keyword>
<comment type="similarity">
    <text evidence="4">Belongs to the CDP-alcohol phosphatidyltransferase class-I family.</text>
</comment>
<evidence type="ECO:0000256" key="19">
    <source>
        <dbReference type="SAM" id="Phobius"/>
    </source>
</evidence>
<evidence type="ECO:0000256" key="11">
    <source>
        <dbReference type="ARBA" id="ARBA00022692"/>
    </source>
</evidence>
<dbReference type="AlphaFoldDB" id="A0A5C6CDZ5"/>
<comment type="subcellular location">
    <subcellularLocation>
        <location evidence="3">Cell inner membrane</location>
        <topology evidence="3">Multi-pass membrane protein</topology>
    </subcellularLocation>
</comment>
<comment type="catalytic activity">
    <reaction evidence="1">
        <text>a CDP-1,2-diacyl-sn-glycerol + choline = a 1,2-diacyl-sn-glycero-3-phosphocholine + CMP + H(+)</text>
        <dbReference type="Rhea" id="RHEA:14597"/>
        <dbReference type="ChEBI" id="CHEBI:15354"/>
        <dbReference type="ChEBI" id="CHEBI:15378"/>
        <dbReference type="ChEBI" id="CHEBI:57643"/>
        <dbReference type="ChEBI" id="CHEBI:58332"/>
        <dbReference type="ChEBI" id="CHEBI:60377"/>
        <dbReference type="EC" id="2.7.8.24"/>
    </reaction>
</comment>
<keyword evidence="11 19" id="KW-0812">Transmembrane</keyword>
<dbReference type="GO" id="GO:0050520">
    <property type="term" value="F:phosphatidylcholine synthase activity"/>
    <property type="evidence" value="ECO:0007669"/>
    <property type="project" value="UniProtKB-EC"/>
</dbReference>
<gene>
    <name evidence="20" type="primary">pcs</name>
    <name evidence="20" type="ORF">Pla52o_40610</name>
</gene>
<organism evidence="20 21">
    <name type="scientific">Novipirellula galeiformis</name>
    <dbReference type="NCBI Taxonomy" id="2528004"/>
    <lineage>
        <taxon>Bacteria</taxon>
        <taxon>Pseudomonadati</taxon>
        <taxon>Planctomycetota</taxon>
        <taxon>Planctomycetia</taxon>
        <taxon>Pirellulales</taxon>
        <taxon>Pirellulaceae</taxon>
        <taxon>Novipirellula</taxon>
    </lineage>
</organism>
<feature type="transmembrane region" description="Helical" evidence="19">
    <location>
        <begin position="96"/>
        <end position="113"/>
    </location>
</feature>
<dbReference type="GO" id="GO:0008654">
    <property type="term" value="P:phospholipid biosynthetic process"/>
    <property type="evidence" value="ECO:0007669"/>
    <property type="project" value="UniProtKB-KW"/>
</dbReference>
<dbReference type="EMBL" id="SJPT01000007">
    <property type="protein sequence ID" value="TWU21029.1"/>
    <property type="molecule type" value="Genomic_DNA"/>
</dbReference>
<evidence type="ECO:0000256" key="7">
    <source>
        <dbReference type="ARBA" id="ARBA00022475"/>
    </source>
</evidence>
<evidence type="ECO:0000256" key="16">
    <source>
        <dbReference type="ARBA" id="ARBA00023211"/>
    </source>
</evidence>
<accession>A0A5C6CDZ5</accession>
<protein>
    <recommendedName>
        <fullName evidence="6">Phosphatidylcholine synthase</fullName>
        <ecNumber evidence="5">2.7.8.24</ecNumber>
    </recommendedName>
    <alternativeName>
        <fullName evidence="18">CDP-diglyceride-choline O-phosphatidyltransferase</fullName>
    </alternativeName>
</protein>
<feature type="transmembrane region" description="Helical" evidence="19">
    <location>
        <begin position="119"/>
        <end position="136"/>
    </location>
</feature>
<dbReference type="GO" id="GO:0005886">
    <property type="term" value="C:plasma membrane"/>
    <property type="evidence" value="ECO:0007669"/>
    <property type="project" value="UniProtKB-SubCell"/>
</dbReference>
<feature type="transmembrane region" description="Helical" evidence="19">
    <location>
        <begin position="172"/>
        <end position="191"/>
    </location>
</feature>
<comment type="cofactor">
    <cofactor evidence="2">
        <name>Mn(2+)</name>
        <dbReference type="ChEBI" id="CHEBI:29035"/>
    </cofactor>
</comment>
<name>A0A5C6CDZ5_9BACT</name>
<evidence type="ECO:0000256" key="14">
    <source>
        <dbReference type="ARBA" id="ARBA00023136"/>
    </source>
</evidence>
<evidence type="ECO:0000256" key="4">
    <source>
        <dbReference type="ARBA" id="ARBA00010441"/>
    </source>
</evidence>
<dbReference type="PIRSF" id="PIRSF000851">
    <property type="entry name" value="PcS"/>
    <property type="match status" value="1"/>
</dbReference>
<evidence type="ECO:0000256" key="5">
    <source>
        <dbReference type="ARBA" id="ARBA00013195"/>
    </source>
</evidence>
<evidence type="ECO:0000256" key="9">
    <source>
        <dbReference type="ARBA" id="ARBA00022519"/>
    </source>
</evidence>
<evidence type="ECO:0000256" key="2">
    <source>
        <dbReference type="ARBA" id="ARBA00001936"/>
    </source>
</evidence>
<proteinExistence type="inferred from homology"/>
<sequence>MYPVAFGETVWAQARLPSIEVMNSIKAHAVHCLTASGIIPAALAMREVAAADCEPSIVFLYLLLTTLIDAIDGPLARRFHVKRYADTIDGRTIDDLLDYLTFAFIPLMLVWRMNWMPDGLGWTVTFAMAASLFGFAHRDAKDETGGFFRGFPSYWNIFAFYAGILYTLSGPWQVAILLWILAGLTVAPVRLIYPNLAPRPWRLWLLSGAGVWACLILAMLYDYPHPPIGLTLASLIYPAFYVVASIWLAARAVTAAKRDIS</sequence>
<feature type="transmembrane region" description="Helical" evidence="19">
    <location>
        <begin position="57"/>
        <end position="75"/>
    </location>
</feature>
<feature type="transmembrane region" description="Helical" evidence="19">
    <location>
        <begin position="203"/>
        <end position="221"/>
    </location>
</feature>
<keyword evidence="9" id="KW-0997">Cell inner membrane</keyword>
<evidence type="ECO:0000256" key="6">
    <source>
        <dbReference type="ARBA" id="ARBA00015623"/>
    </source>
</evidence>
<evidence type="ECO:0000256" key="8">
    <source>
        <dbReference type="ARBA" id="ARBA00022516"/>
    </source>
</evidence>
<evidence type="ECO:0000256" key="15">
    <source>
        <dbReference type="ARBA" id="ARBA00023209"/>
    </source>
</evidence>
<evidence type="ECO:0000256" key="10">
    <source>
        <dbReference type="ARBA" id="ARBA00022679"/>
    </source>
</evidence>
<keyword evidence="12 19" id="KW-1133">Transmembrane helix</keyword>
<dbReference type="Proteomes" id="UP000316304">
    <property type="component" value="Unassembled WGS sequence"/>
</dbReference>
<dbReference type="InterPro" id="IPR026027">
    <property type="entry name" value="PcS"/>
</dbReference>
<keyword evidence="21" id="KW-1185">Reference proteome</keyword>
<evidence type="ECO:0000256" key="12">
    <source>
        <dbReference type="ARBA" id="ARBA00022989"/>
    </source>
</evidence>
<comment type="caution">
    <text evidence="20">The sequence shown here is derived from an EMBL/GenBank/DDBJ whole genome shotgun (WGS) entry which is preliminary data.</text>
</comment>
<keyword evidence="15" id="KW-0594">Phospholipid biosynthesis</keyword>
<keyword evidence="17" id="KW-1208">Phospholipid metabolism</keyword>
<evidence type="ECO:0000313" key="21">
    <source>
        <dbReference type="Proteomes" id="UP000316304"/>
    </source>
</evidence>
<dbReference type="InterPro" id="IPR043130">
    <property type="entry name" value="CDP-OH_PTrfase_TM_dom"/>
</dbReference>
<keyword evidence="14 19" id="KW-0472">Membrane</keyword>
<keyword evidence="8" id="KW-0444">Lipid biosynthesis</keyword>
<keyword evidence="16" id="KW-0464">Manganese</keyword>
<keyword evidence="13" id="KW-0443">Lipid metabolism</keyword>
<dbReference type="Gene3D" id="1.20.120.1760">
    <property type="match status" value="1"/>
</dbReference>
<evidence type="ECO:0000313" key="20">
    <source>
        <dbReference type="EMBL" id="TWU21029.1"/>
    </source>
</evidence>
<feature type="transmembrane region" description="Helical" evidence="19">
    <location>
        <begin position="227"/>
        <end position="250"/>
    </location>
</feature>
<evidence type="ECO:0000256" key="13">
    <source>
        <dbReference type="ARBA" id="ARBA00023098"/>
    </source>
</evidence>
<evidence type="ECO:0000256" key="17">
    <source>
        <dbReference type="ARBA" id="ARBA00023264"/>
    </source>
</evidence>
<evidence type="ECO:0000256" key="18">
    <source>
        <dbReference type="ARBA" id="ARBA00033321"/>
    </source>
</evidence>
<keyword evidence="7" id="KW-1003">Cell membrane</keyword>
<reference evidence="20 21" key="1">
    <citation type="submission" date="2019-02" db="EMBL/GenBank/DDBJ databases">
        <title>Deep-cultivation of Planctomycetes and their phenomic and genomic characterization uncovers novel biology.</title>
        <authorList>
            <person name="Wiegand S."/>
            <person name="Jogler M."/>
            <person name="Boedeker C."/>
            <person name="Pinto D."/>
            <person name="Vollmers J."/>
            <person name="Rivas-Marin E."/>
            <person name="Kohn T."/>
            <person name="Peeters S.H."/>
            <person name="Heuer A."/>
            <person name="Rast P."/>
            <person name="Oberbeckmann S."/>
            <person name="Bunk B."/>
            <person name="Jeske O."/>
            <person name="Meyerdierks A."/>
            <person name="Storesund J.E."/>
            <person name="Kallscheuer N."/>
            <person name="Luecker S."/>
            <person name="Lage O.M."/>
            <person name="Pohl T."/>
            <person name="Merkel B.J."/>
            <person name="Hornburger P."/>
            <person name="Mueller R.-W."/>
            <person name="Bruemmer F."/>
            <person name="Labrenz M."/>
            <person name="Spormann A.M."/>
            <person name="Op Den Camp H."/>
            <person name="Overmann J."/>
            <person name="Amann R."/>
            <person name="Jetten M.S.M."/>
            <person name="Mascher T."/>
            <person name="Medema M.H."/>
            <person name="Devos D.P."/>
            <person name="Kaster A.-K."/>
            <person name="Ovreas L."/>
            <person name="Rohde M."/>
            <person name="Galperin M.Y."/>
            <person name="Jogler C."/>
        </authorList>
    </citation>
    <scope>NUCLEOTIDE SEQUENCE [LARGE SCALE GENOMIC DNA]</scope>
    <source>
        <strain evidence="20 21">Pla52o</strain>
    </source>
</reference>